<sequence>MALSEQEQRLLEEMERSLYQNDADVMSTTPKGGQMASAKAITIIVLSVVVGLGIVVAGIASSYWWIGLIGFVVMIAGIVWALRGANNSELGEAAEFPSSGSGRNPGSSAKPRKTGGSFMDRVEDRWERRQDGDL</sequence>
<feature type="transmembrane region" description="Helical" evidence="2">
    <location>
        <begin position="36"/>
        <end position="57"/>
    </location>
</feature>
<organism evidence="3 4">
    <name type="scientific">Gulosibacter chungangensis</name>
    <dbReference type="NCBI Taxonomy" id="979746"/>
    <lineage>
        <taxon>Bacteria</taxon>
        <taxon>Bacillati</taxon>
        <taxon>Actinomycetota</taxon>
        <taxon>Actinomycetes</taxon>
        <taxon>Micrococcales</taxon>
        <taxon>Microbacteriaceae</taxon>
        <taxon>Gulosibacter</taxon>
    </lineage>
</organism>
<keyword evidence="4" id="KW-1185">Reference proteome</keyword>
<keyword evidence="2" id="KW-1133">Transmembrane helix</keyword>
<feature type="compositionally biased region" description="Basic and acidic residues" evidence="1">
    <location>
        <begin position="120"/>
        <end position="134"/>
    </location>
</feature>
<gene>
    <name evidence="3" type="ORF">F8O05_04010</name>
</gene>
<comment type="caution">
    <text evidence="3">The sequence shown here is derived from an EMBL/GenBank/DDBJ whole genome shotgun (WGS) entry which is preliminary data.</text>
</comment>
<dbReference type="AlphaFoldDB" id="A0A7J5BF31"/>
<proteinExistence type="predicted"/>
<feature type="transmembrane region" description="Helical" evidence="2">
    <location>
        <begin position="63"/>
        <end position="82"/>
    </location>
</feature>
<feature type="compositionally biased region" description="Low complexity" evidence="1">
    <location>
        <begin position="97"/>
        <end position="108"/>
    </location>
</feature>
<evidence type="ECO:0000256" key="1">
    <source>
        <dbReference type="SAM" id="MobiDB-lite"/>
    </source>
</evidence>
<evidence type="ECO:0000313" key="3">
    <source>
        <dbReference type="EMBL" id="KAB1643973.1"/>
    </source>
</evidence>
<dbReference type="Proteomes" id="UP000433493">
    <property type="component" value="Unassembled WGS sequence"/>
</dbReference>
<reference evidence="3 4" key="1">
    <citation type="submission" date="2019-09" db="EMBL/GenBank/DDBJ databases">
        <title>Phylogeny of genus Pseudoclavibacter and closely related genus.</title>
        <authorList>
            <person name="Li Y."/>
        </authorList>
    </citation>
    <scope>NUCLEOTIDE SEQUENCE [LARGE SCALE GENOMIC DNA]</scope>
    <source>
        <strain evidence="3 4">KCTC 13959</strain>
    </source>
</reference>
<dbReference type="InterPro" id="IPR021401">
    <property type="entry name" value="DUF3040"/>
</dbReference>
<dbReference type="EMBL" id="WBKB01000002">
    <property type="protein sequence ID" value="KAB1643973.1"/>
    <property type="molecule type" value="Genomic_DNA"/>
</dbReference>
<protein>
    <submittedName>
        <fullName evidence="3">DUF3040 domain-containing protein</fullName>
    </submittedName>
</protein>
<evidence type="ECO:0000256" key="2">
    <source>
        <dbReference type="SAM" id="Phobius"/>
    </source>
</evidence>
<keyword evidence="2" id="KW-0812">Transmembrane</keyword>
<feature type="region of interest" description="Disordered" evidence="1">
    <location>
        <begin position="92"/>
        <end position="134"/>
    </location>
</feature>
<dbReference type="OrthoDB" id="5244024at2"/>
<name>A0A7J5BF31_9MICO</name>
<accession>A0A7J5BF31</accession>
<dbReference type="Pfam" id="PF11239">
    <property type="entry name" value="DUF3040"/>
    <property type="match status" value="1"/>
</dbReference>
<dbReference type="RefSeq" id="WP_158051477.1">
    <property type="nucleotide sequence ID" value="NZ_WBKB01000002.1"/>
</dbReference>
<keyword evidence="2" id="KW-0472">Membrane</keyword>
<evidence type="ECO:0000313" key="4">
    <source>
        <dbReference type="Proteomes" id="UP000433493"/>
    </source>
</evidence>